<evidence type="ECO:0000313" key="2">
    <source>
        <dbReference type="Proteomes" id="UP000706039"/>
    </source>
</evidence>
<evidence type="ECO:0000313" key="1">
    <source>
        <dbReference type="EMBL" id="MBY8825116.1"/>
    </source>
</evidence>
<keyword evidence="2" id="KW-1185">Reference proteome</keyword>
<protein>
    <submittedName>
        <fullName evidence="1">Uncharacterized protein</fullName>
    </submittedName>
</protein>
<organism evidence="1 2">
    <name type="scientific">Sphingomonas colocasiae</name>
    <dbReference type="NCBI Taxonomy" id="1848973"/>
    <lineage>
        <taxon>Bacteria</taxon>
        <taxon>Pseudomonadati</taxon>
        <taxon>Pseudomonadota</taxon>
        <taxon>Alphaproteobacteria</taxon>
        <taxon>Sphingomonadales</taxon>
        <taxon>Sphingomonadaceae</taxon>
        <taxon>Sphingomonas</taxon>
    </lineage>
</organism>
<dbReference type="RefSeq" id="WP_222992219.1">
    <property type="nucleotide sequence ID" value="NZ_JAINVV010000011.1"/>
</dbReference>
<proteinExistence type="predicted"/>
<gene>
    <name evidence="1" type="ORF">K7G82_22635</name>
</gene>
<reference evidence="1 2" key="1">
    <citation type="submission" date="2021-08" db="EMBL/GenBank/DDBJ databases">
        <authorList>
            <person name="Tuo L."/>
        </authorList>
    </citation>
    <scope>NUCLEOTIDE SEQUENCE [LARGE SCALE GENOMIC DNA]</scope>
    <source>
        <strain evidence="1 2">JCM 31229</strain>
    </source>
</reference>
<dbReference type="Proteomes" id="UP000706039">
    <property type="component" value="Unassembled WGS sequence"/>
</dbReference>
<sequence>MSASACVAFYGLRFMILPDEIEDLEARTDPRQIAARRAGLATYWGNFGGENDGYVLFVGTKVAFLGPENAPASALPHKQMLQLMSDTMERLNVVGLAGDVGLYMEWQPDA</sequence>
<name>A0ABS7PUT2_9SPHN</name>
<dbReference type="EMBL" id="JAINVV010000011">
    <property type="protein sequence ID" value="MBY8825116.1"/>
    <property type="molecule type" value="Genomic_DNA"/>
</dbReference>
<comment type="caution">
    <text evidence="1">The sequence shown here is derived from an EMBL/GenBank/DDBJ whole genome shotgun (WGS) entry which is preliminary data.</text>
</comment>
<accession>A0ABS7PUT2</accession>